<keyword evidence="2" id="KW-0732">Signal</keyword>
<dbReference type="InterPro" id="IPR052932">
    <property type="entry name" value="OprB_Porin"/>
</dbReference>
<dbReference type="GO" id="GO:0015288">
    <property type="term" value="F:porin activity"/>
    <property type="evidence" value="ECO:0007669"/>
    <property type="project" value="InterPro"/>
</dbReference>
<name>A0A5E7MA94_PSEFL</name>
<dbReference type="GO" id="GO:0016020">
    <property type="term" value="C:membrane"/>
    <property type="evidence" value="ECO:0007669"/>
    <property type="project" value="InterPro"/>
</dbReference>
<dbReference type="RefSeq" id="WP_150746504.1">
    <property type="nucleotide sequence ID" value="NZ_CABVHE010000031.1"/>
</dbReference>
<dbReference type="InterPro" id="IPR007049">
    <property type="entry name" value="Carb-sel_porin_OprB"/>
</dbReference>
<dbReference type="PANTHER" id="PTHR37944:SF1">
    <property type="entry name" value="PORIN B"/>
    <property type="match status" value="1"/>
</dbReference>
<evidence type="ECO:0000313" key="4">
    <source>
        <dbReference type="Proteomes" id="UP000385207"/>
    </source>
</evidence>
<protein>
    <submittedName>
        <fullName evidence="3">Porin B</fullName>
    </submittedName>
</protein>
<organism evidence="3 4">
    <name type="scientific">Pseudomonas fluorescens</name>
    <dbReference type="NCBI Taxonomy" id="294"/>
    <lineage>
        <taxon>Bacteria</taxon>
        <taxon>Pseudomonadati</taxon>
        <taxon>Pseudomonadota</taxon>
        <taxon>Gammaproteobacteria</taxon>
        <taxon>Pseudomonadales</taxon>
        <taxon>Pseudomonadaceae</taxon>
        <taxon>Pseudomonas</taxon>
    </lineage>
</organism>
<evidence type="ECO:0000313" key="3">
    <source>
        <dbReference type="EMBL" id="VVP21334.1"/>
    </source>
</evidence>
<reference evidence="3 4" key="1">
    <citation type="submission" date="2019-09" db="EMBL/GenBank/DDBJ databases">
        <authorList>
            <person name="Chandra G."/>
            <person name="Truman W A."/>
        </authorList>
    </citation>
    <scope>NUCLEOTIDE SEQUENCE [LARGE SCALE GENOMIC DNA]</scope>
    <source>
        <strain evidence="3">PS862</strain>
    </source>
</reference>
<evidence type="ECO:0000256" key="2">
    <source>
        <dbReference type="RuleBase" id="RU363072"/>
    </source>
</evidence>
<dbReference type="PANTHER" id="PTHR37944">
    <property type="entry name" value="PORIN B"/>
    <property type="match status" value="1"/>
</dbReference>
<feature type="chain" id="PRO_5031677503" evidence="2">
    <location>
        <begin position="24"/>
        <end position="445"/>
    </location>
</feature>
<dbReference type="GO" id="GO:0008643">
    <property type="term" value="P:carbohydrate transport"/>
    <property type="evidence" value="ECO:0007669"/>
    <property type="project" value="InterPro"/>
</dbReference>
<dbReference type="OrthoDB" id="545475at2"/>
<proteinExistence type="inferred from homology"/>
<dbReference type="EMBL" id="CABVII010000018">
    <property type="protein sequence ID" value="VVP21334.1"/>
    <property type="molecule type" value="Genomic_DNA"/>
</dbReference>
<gene>
    <name evidence="3" type="primary">oprB_3</name>
    <name evidence="3" type="ORF">PS862_03871</name>
</gene>
<dbReference type="AlphaFoldDB" id="A0A5E7MA94"/>
<dbReference type="Proteomes" id="UP000385207">
    <property type="component" value="Unassembled WGS sequence"/>
</dbReference>
<sequence precursor="true">MKNFAKCTVAVSFCLLVPGLANAANEPFAQDSRWMTGDWGGMRSDWLDKGVDIELGYTGEMAANARGGYDKDHTARWTEQFALGFRADLQKILGWENSKFQFTVTERDGRNLTNDRIADPRVGGYSSSQEVYGRGQTWRLTQMWLSKGWLHGALDVKFGRFDEGSDFNSFPCDFQSTPFCGAQAANWIGDIWYNWPVSQWALRTRYQFAPEWYAQIGVFEQNPSLLETGNGFKLSGSGAKGALIPVELVWSPTVNALPGEYRLGYYKSTANADDVLEDRNGNPQPATGDQFKQHSSRHGYWFVAQQQLTARDGDSRRGLSVFANFTAHDKATSRVDHFIQAGIVYKGPFDGRPKDDLGVGIAQVHTNSDYRQRARLQNEQNGIADYKDPAYLPLQYNEVSSEIYYGFHVTNWLTVRPNLQYVKYPGGVREIDAAVIAGLKVQAKF</sequence>
<feature type="signal peptide" evidence="2">
    <location>
        <begin position="1"/>
        <end position="23"/>
    </location>
</feature>
<accession>A0A5E7MA94</accession>
<dbReference type="Pfam" id="PF04966">
    <property type="entry name" value="OprB"/>
    <property type="match status" value="1"/>
</dbReference>
<evidence type="ECO:0000256" key="1">
    <source>
        <dbReference type="ARBA" id="ARBA00008769"/>
    </source>
</evidence>
<dbReference type="Gene3D" id="2.40.160.180">
    <property type="entry name" value="Carbohydrate-selective porin OprB"/>
    <property type="match status" value="1"/>
</dbReference>
<comment type="similarity">
    <text evidence="1 2">Belongs to the OprB family.</text>
</comment>
<dbReference type="InterPro" id="IPR038673">
    <property type="entry name" value="OprB_sf"/>
</dbReference>